<proteinExistence type="predicted"/>
<reference evidence="1 2" key="1">
    <citation type="submission" date="2015-08" db="EMBL/GenBank/DDBJ databases">
        <title>Next Generation Sequencing and Analysis of the Genome of Puccinia sorghi L Schw, the Causal Agent of Maize Common Rust.</title>
        <authorList>
            <person name="Rochi L."/>
            <person name="Burguener G."/>
            <person name="Darino M."/>
            <person name="Turjanski A."/>
            <person name="Kreff E."/>
            <person name="Dieguez M.J."/>
            <person name="Sacco F."/>
        </authorList>
    </citation>
    <scope>NUCLEOTIDE SEQUENCE [LARGE SCALE GENOMIC DNA]</scope>
    <source>
        <strain evidence="1 2">RO10H11247</strain>
    </source>
</reference>
<organism evidence="1 2">
    <name type="scientific">Puccinia sorghi</name>
    <dbReference type="NCBI Taxonomy" id="27349"/>
    <lineage>
        <taxon>Eukaryota</taxon>
        <taxon>Fungi</taxon>
        <taxon>Dikarya</taxon>
        <taxon>Basidiomycota</taxon>
        <taxon>Pucciniomycotina</taxon>
        <taxon>Pucciniomycetes</taxon>
        <taxon>Pucciniales</taxon>
        <taxon>Pucciniaceae</taxon>
        <taxon>Puccinia</taxon>
    </lineage>
</organism>
<sequence>MADCNENPVWKLQVYCNAFRALQCSFILYAKLSKCEFHNSSLQFLGVIVSSDGISMDPDKCQKVLDWPQPSSVKTLQASKEFKALNKAFTTAPILAHF</sequence>
<keyword evidence="2" id="KW-1185">Reference proteome</keyword>
<dbReference type="InterPro" id="IPR043502">
    <property type="entry name" value="DNA/RNA_pol_sf"/>
</dbReference>
<gene>
    <name evidence="1" type="ORF">VP01_14817g1</name>
</gene>
<dbReference type="SUPFAM" id="SSF56672">
    <property type="entry name" value="DNA/RNA polymerases"/>
    <property type="match status" value="1"/>
</dbReference>
<comment type="caution">
    <text evidence="1">The sequence shown here is derived from an EMBL/GenBank/DDBJ whole genome shotgun (WGS) entry which is preliminary data.</text>
</comment>
<dbReference type="OrthoDB" id="3250101at2759"/>
<evidence type="ECO:0000313" key="2">
    <source>
        <dbReference type="Proteomes" id="UP000037035"/>
    </source>
</evidence>
<evidence type="ECO:0000313" key="1">
    <source>
        <dbReference type="EMBL" id="KNZ60924.1"/>
    </source>
</evidence>
<dbReference type="VEuPathDB" id="FungiDB:VP01_14817g1"/>
<name>A0A0L6VJP3_9BASI</name>
<dbReference type="AlphaFoldDB" id="A0A0L6VJP3"/>
<dbReference type="Proteomes" id="UP000037035">
    <property type="component" value="Unassembled WGS sequence"/>
</dbReference>
<protein>
    <submittedName>
        <fullName evidence="1">Uncharacterized protein</fullName>
    </submittedName>
</protein>
<dbReference type="Gene3D" id="3.30.70.270">
    <property type="match status" value="1"/>
</dbReference>
<dbReference type="EMBL" id="LAVV01005350">
    <property type="protein sequence ID" value="KNZ60924.1"/>
    <property type="molecule type" value="Genomic_DNA"/>
</dbReference>
<accession>A0A0L6VJP3</accession>
<dbReference type="InterPro" id="IPR043128">
    <property type="entry name" value="Rev_trsase/Diguanyl_cyclase"/>
</dbReference>
<feature type="non-terminal residue" evidence="1">
    <location>
        <position position="98"/>
    </location>
</feature>